<gene>
    <name evidence="2" type="ORF">I5282_15950</name>
</gene>
<accession>A0ABS1WFC8</accession>
<protein>
    <recommendedName>
        <fullName evidence="4">Ankyrin repeat protein</fullName>
    </recommendedName>
</protein>
<feature type="transmembrane region" description="Helical" evidence="1">
    <location>
        <begin position="730"/>
        <end position="751"/>
    </location>
</feature>
<organism evidence="2 3">
    <name type="scientific">Legionella bononiensis</name>
    <dbReference type="NCBI Taxonomy" id="2793102"/>
    <lineage>
        <taxon>Bacteria</taxon>
        <taxon>Pseudomonadati</taxon>
        <taxon>Pseudomonadota</taxon>
        <taxon>Gammaproteobacteria</taxon>
        <taxon>Legionellales</taxon>
        <taxon>Legionellaceae</taxon>
        <taxon>Legionella</taxon>
    </lineage>
</organism>
<keyword evidence="1" id="KW-0812">Transmembrane</keyword>
<evidence type="ECO:0000256" key="1">
    <source>
        <dbReference type="SAM" id="Phobius"/>
    </source>
</evidence>
<keyword evidence="1" id="KW-0472">Membrane</keyword>
<proteinExistence type="predicted"/>
<reference evidence="2 3" key="1">
    <citation type="submission" date="2020-12" db="EMBL/GenBank/DDBJ databases">
        <title>WGS of Legionella: environmental sample.</title>
        <authorList>
            <person name="Cristino S."/>
            <person name="Girolamini L."/>
            <person name="Salaris S."/>
            <person name="Pascale M.R."/>
            <person name="Mazzotta M."/>
            <person name="Orsini M."/>
            <person name="Grottola A."/>
        </authorList>
    </citation>
    <scope>NUCLEOTIDE SEQUENCE [LARGE SCALE GENOMIC DNA]</scope>
    <source>
        <strain evidence="2 3">30cs62</strain>
    </source>
</reference>
<name>A0ABS1WFC8_9GAMM</name>
<sequence length="800" mass="90147">MLKIQEVVITSEHSGETHFSPSKSNFKTRPVIVYAGISDPQRTNRMLQYISNLMENAALQHISNLKENEKLHDNSELITRISLDEFSFYTQDSPLTIDEYKYLINEVHKLARRLPPNVHLQLATFPVCWPNQVMQNCSLYVQAPKKIGEQPLVHHMSKVLSSNIDFQYARNGSLIPLSGDQYDRDKLYELGQSCNPNLVLAGTYAALNDVNQYKNALRITSANGQMVLQAFDICLDHAYGKGKEHLEGLIVQLGSRKEHVPVLASHIISSKTIEEMEANATATITHADRLLAKVGKHKPVVFKETLPINIKVGGFGANARYSTYPAKTIGFLSGALFDRAITYNFQGSAVDVNVLYNGHNGRTTILHDIVNGITPEINLDRTLQRIRTLKKYKLSIDIENGQGFSVRTILCQHIVDAINLKDADLVSINTRIAKELGITTKEILQFRNAQGTTVKRMVTQNIIKAFDTKSNLGIDKQIADQLDITTNEILIDFMKNPSSPVPAPVASVPQPLPPSKPSSLEVDGEILMGFVDKTAVKYACVNKTTIQDALNEIEKNLFDFYYGRINTEQLLQCNGLRQQFIDGIYTKPMIFEAFKDRKEFMELPKETIETKIPISSSSESEHDNSRILEFNKNKEKIQYEFNRALDALNTTLDSLNENDEELKDRGVKLFDQLTKEQETFFKNLKPTSKKDEIEREINNFRKMCADEVKIADKIMGHGWLYRTVEILIKAIGVLFAGIGMILGSVLGQGLVRPEHREKFVNTFFTLHQTKQSKALAEFSSVTLGDSELEQGLLASKNFDN</sequence>
<evidence type="ECO:0008006" key="4">
    <source>
        <dbReference type="Google" id="ProtNLM"/>
    </source>
</evidence>
<evidence type="ECO:0000313" key="3">
    <source>
        <dbReference type="Proteomes" id="UP000809910"/>
    </source>
</evidence>
<keyword evidence="3" id="KW-1185">Reference proteome</keyword>
<keyword evidence="1" id="KW-1133">Transmembrane helix</keyword>
<dbReference type="Proteomes" id="UP000809910">
    <property type="component" value="Unassembled WGS sequence"/>
</dbReference>
<dbReference type="EMBL" id="JADWVN010000028">
    <property type="protein sequence ID" value="MBL7528055.1"/>
    <property type="molecule type" value="Genomic_DNA"/>
</dbReference>
<dbReference type="RefSeq" id="WP_203108437.1">
    <property type="nucleotide sequence ID" value="NZ_JADOBG010000007.1"/>
</dbReference>
<evidence type="ECO:0000313" key="2">
    <source>
        <dbReference type="EMBL" id="MBL7528055.1"/>
    </source>
</evidence>
<comment type="caution">
    <text evidence="2">The sequence shown here is derived from an EMBL/GenBank/DDBJ whole genome shotgun (WGS) entry which is preliminary data.</text>
</comment>